<dbReference type="AlphaFoldDB" id="A0A239M338"/>
<dbReference type="Proteomes" id="UP000198432">
    <property type="component" value="Unassembled WGS sequence"/>
</dbReference>
<accession>A0A239M338</accession>
<name>A0A239M338_9BACT</name>
<keyword evidence="2" id="KW-1185">Reference proteome</keyword>
<protein>
    <submittedName>
        <fullName evidence="1">Uncharacterized protein</fullName>
    </submittedName>
</protein>
<proteinExistence type="predicted"/>
<dbReference type="EMBL" id="FZOQ01000064">
    <property type="protein sequence ID" value="SNT36374.1"/>
    <property type="molecule type" value="Genomic_DNA"/>
</dbReference>
<evidence type="ECO:0000313" key="1">
    <source>
        <dbReference type="EMBL" id="SNT36374.1"/>
    </source>
</evidence>
<reference evidence="2" key="1">
    <citation type="submission" date="2017-06" db="EMBL/GenBank/DDBJ databases">
        <authorList>
            <person name="Varghese N."/>
            <person name="Submissions S."/>
        </authorList>
    </citation>
    <scope>NUCLEOTIDE SEQUENCE [LARGE SCALE GENOMIC DNA]</scope>
    <source>
        <strain evidence="2">NKM1</strain>
    </source>
</reference>
<sequence length="70" mass="7838">MCSAMATAKRSFAVSAPLPTEEEVADQGQQVYMIFKKTESAHCFTYLLLSFTELRKEVQKNISHGNASCY</sequence>
<evidence type="ECO:0000313" key="2">
    <source>
        <dbReference type="Proteomes" id="UP000198432"/>
    </source>
</evidence>
<organism evidence="1 2">
    <name type="scientific">Pontibacter ummariensis</name>
    <dbReference type="NCBI Taxonomy" id="1610492"/>
    <lineage>
        <taxon>Bacteria</taxon>
        <taxon>Pseudomonadati</taxon>
        <taxon>Bacteroidota</taxon>
        <taxon>Cytophagia</taxon>
        <taxon>Cytophagales</taxon>
        <taxon>Hymenobacteraceae</taxon>
        <taxon>Pontibacter</taxon>
    </lineage>
</organism>
<gene>
    <name evidence="1" type="ORF">SAMN06296052_1642</name>
</gene>